<evidence type="ECO:0000256" key="2">
    <source>
        <dbReference type="ARBA" id="ARBA00004906"/>
    </source>
</evidence>
<dbReference type="PANTHER" id="PTHR11254:SF67">
    <property type="entry name" value="E3 UBIQUITIN-PROTEIN LIGASE HUWE1"/>
    <property type="match status" value="1"/>
</dbReference>
<evidence type="ECO:0000256" key="3">
    <source>
        <dbReference type="ARBA" id="ARBA00012485"/>
    </source>
</evidence>
<dbReference type="GO" id="GO:0005634">
    <property type="term" value="C:nucleus"/>
    <property type="evidence" value="ECO:0007669"/>
    <property type="project" value="TreeGrafter"/>
</dbReference>
<keyword evidence="4" id="KW-0808">Transferase</keyword>
<evidence type="ECO:0000313" key="8">
    <source>
        <dbReference type="EMBL" id="GFD59689.1"/>
    </source>
</evidence>
<proteinExistence type="predicted"/>
<evidence type="ECO:0000256" key="5">
    <source>
        <dbReference type="ARBA" id="ARBA00022786"/>
    </source>
</evidence>
<comment type="catalytic activity">
    <reaction evidence="1">
        <text>S-ubiquitinyl-[E2 ubiquitin-conjugating enzyme]-L-cysteine + [acceptor protein]-L-lysine = [E2 ubiquitin-conjugating enzyme]-L-cysteine + N(6)-ubiquitinyl-[acceptor protein]-L-lysine.</text>
        <dbReference type="EC" id="2.3.2.26"/>
    </reaction>
</comment>
<evidence type="ECO:0000256" key="1">
    <source>
        <dbReference type="ARBA" id="ARBA00000885"/>
    </source>
</evidence>
<dbReference type="Gene3D" id="3.30.2160.10">
    <property type="entry name" value="Hect, E3 ligase catalytic domain"/>
    <property type="match status" value="1"/>
</dbReference>
<dbReference type="SUPFAM" id="SSF56204">
    <property type="entry name" value="Hect, E3 ligase catalytic domain"/>
    <property type="match status" value="1"/>
</dbReference>
<sequence length="71" mass="8331">MFAPLFCLAQTDIHSNEQHLSYFKFIGRIIGKAVFDGRLLDAYFNRAFYKQILGRTVDMRDLESIDPEWVT</sequence>
<dbReference type="GO" id="GO:0061630">
    <property type="term" value="F:ubiquitin protein ligase activity"/>
    <property type="evidence" value="ECO:0007669"/>
    <property type="project" value="UniProtKB-EC"/>
</dbReference>
<feature type="domain" description="HECT" evidence="7">
    <location>
        <begin position="1"/>
        <end position="71"/>
    </location>
</feature>
<dbReference type="PANTHER" id="PTHR11254">
    <property type="entry name" value="HECT DOMAIN UBIQUITIN-PROTEIN LIGASE"/>
    <property type="match status" value="1"/>
</dbReference>
<dbReference type="GO" id="GO:0005737">
    <property type="term" value="C:cytoplasm"/>
    <property type="evidence" value="ECO:0007669"/>
    <property type="project" value="TreeGrafter"/>
</dbReference>
<dbReference type="InterPro" id="IPR035983">
    <property type="entry name" value="Hect_E3_ubiquitin_ligase"/>
</dbReference>
<evidence type="ECO:0000256" key="4">
    <source>
        <dbReference type="ARBA" id="ARBA00022679"/>
    </source>
</evidence>
<comment type="pathway">
    <text evidence="2">Protein modification; protein ubiquitination.</text>
</comment>
<name>A0A699XIS5_TANCI</name>
<keyword evidence="5 6" id="KW-0833">Ubl conjugation pathway</keyword>
<dbReference type="GO" id="GO:0000209">
    <property type="term" value="P:protein polyubiquitination"/>
    <property type="evidence" value="ECO:0007669"/>
    <property type="project" value="TreeGrafter"/>
</dbReference>
<organism evidence="8">
    <name type="scientific">Tanacetum cinerariifolium</name>
    <name type="common">Dalmatian daisy</name>
    <name type="synonym">Chrysanthemum cinerariifolium</name>
    <dbReference type="NCBI Taxonomy" id="118510"/>
    <lineage>
        <taxon>Eukaryota</taxon>
        <taxon>Viridiplantae</taxon>
        <taxon>Streptophyta</taxon>
        <taxon>Embryophyta</taxon>
        <taxon>Tracheophyta</taxon>
        <taxon>Spermatophyta</taxon>
        <taxon>Magnoliopsida</taxon>
        <taxon>eudicotyledons</taxon>
        <taxon>Gunneridae</taxon>
        <taxon>Pentapetalae</taxon>
        <taxon>asterids</taxon>
        <taxon>campanulids</taxon>
        <taxon>Asterales</taxon>
        <taxon>Asteraceae</taxon>
        <taxon>Asteroideae</taxon>
        <taxon>Anthemideae</taxon>
        <taxon>Anthemidinae</taxon>
        <taxon>Tanacetum</taxon>
    </lineage>
</organism>
<comment type="caution">
    <text evidence="8">The sequence shown here is derived from an EMBL/GenBank/DDBJ whole genome shotgun (WGS) entry which is preliminary data.</text>
</comment>
<gene>
    <name evidence="8" type="ORF">Tci_931658</name>
</gene>
<dbReference type="EC" id="2.3.2.26" evidence="3"/>
<evidence type="ECO:0000256" key="6">
    <source>
        <dbReference type="PROSITE-ProRule" id="PRU00104"/>
    </source>
</evidence>
<accession>A0A699XIS5</accession>
<dbReference type="Pfam" id="PF00632">
    <property type="entry name" value="HECT"/>
    <property type="match status" value="1"/>
</dbReference>
<dbReference type="InterPro" id="IPR000569">
    <property type="entry name" value="HECT_dom"/>
</dbReference>
<dbReference type="AlphaFoldDB" id="A0A699XIS5"/>
<evidence type="ECO:0000259" key="7">
    <source>
        <dbReference type="PROSITE" id="PS50237"/>
    </source>
</evidence>
<dbReference type="Gene3D" id="3.90.1750.10">
    <property type="entry name" value="Hect, E3 ligase catalytic domains"/>
    <property type="match status" value="1"/>
</dbReference>
<dbReference type="GO" id="GO:0006511">
    <property type="term" value="P:ubiquitin-dependent protein catabolic process"/>
    <property type="evidence" value="ECO:0007669"/>
    <property type="project" value="TreeGrafter"/>
</dbReference>
<comment type="caution">
    <text evidence="6">Lacks conserved residue(s) required for the propagation of feature annotation.</text>
</comment>
<dbReference type="InterPro" id="IPR050409">
    <property type="entry name" value="E3_ubiq-protein_ligase"/>
</dbReference>
<dbReference type="EMBL" id="BKCJ011868012">
    <property type="protein sequence ID" value="GFD59689.1"/>
    <property type="molecule type" value="Genomic_DNA"/>
</dbReference>
<dbReference type="PROSITE" id="PS50237">
    <property type="entry name" value="HECT"/>
    <property type="match status" value="1"/>
</dbReference>
<protein>
    <recommendedName>
        <fullName evidence="3">HECT-type E3 ubiquitin transferase</fullName>
        <ecNumber evidence="3">2.3.2.26</ecNumber>
    </recommendedName>
</protein>
<reference evidence="8" key="1">
    <citation type="journal article" date="2019" name="Sci. Rep.">
        <title>Draft genome of Tanacetum cinerariifolium, the natural source of mosquito coil.</title>
        <authorList>
            <person name="Yamashiro T."/>
            <person name="Shiraishi A."/>
            <person name="Satake H."/>
            <person name="Nakayama K."/>
        </authorList>
    </citation>
    <scope>NUCLEOTIDE SEQUENCE</scope>
</reference>